<dbReference type="CDD" id="cd00170">
    <property type="entry name" value="SEC14"/>
    <property type="match status" value="1"/>
</dbReference>
<dbReference type="Gene3D" id="3.40.525.10">
    <property type="entry name" value="CRAL-TRIO lipid binding domain"/>
    <property type="match status" value="1"/>
</dbReference>
<dbReference type="Proteomes" id="UP000785679">
    <property type="component" value="Unassembled WGS sequence"/>
</dbReference>
<dbReference type="OrthoDB" id="75724at2759"/>
<feature type="domain" description="CRAL-TRIO" evidence="1">
    <location>
        <begin position="83"/>
        <end position="241"/>
    </location>
</feature>
<dbReference type="GO" id="GO:0008526">
    <property type="term" value="F:phosphatidylinositol transfer activity"/>
    <property type="evidence" value="ECO:0007669"/>
    <property type="project" value="TreeGrafter"/>
</dbReference>
<evidence type="ECO:0000313" key="3">
    <source>
        <dbReference type="Proteomes" id="UP000785679"/>
    </source>
</evidence>
<reference evidence="2" key="1">
    <citation type="submission" date="2019-06" db="EMBL/GenBank/DDBJ databases">
        <authorList>
            <person name="Zheng W."/>
        </authorList>
    </citation>
    <scope>NUCLEOTIDE SEQUENCE</scope>
    <source>
        <strain evidence="2">QDHG01</strain>
    </source>
</reference>
<dbReference type="SUPFAM" id="SSF46938">
    <property type="entry name" value="CRAL/TRIO N-terminal domain"/>
    <property type="match status" value="1"/>
</dbReference>
<accession>A0A8J8NKU8</accession>
<dbReference type="SMART" id="SM00516">
    <property type="entry name" value="SEC14"/>
    <property type="match status" value="1"/>
</dbReference>
<evidence type="ECO:0000313" key="2">
    <source>
        <dbReference type="EMBL" id="TNV76633.1"/>
    </source>
</evidence>
<gene>
    <name evidence="2" type="ORF">FGO68_gene711</name>
</gene>
<dbReference type="PANTHER" id="PTHR45824">
    <property type="entry name" value="GH16843P"/>
    <property type="match status" value="1"/>
</dbReference>
<proteinExistence type="predicted"/>
<dbReference type="PROSITE" id="PS50191">
    <property type="entry name" value="CRAL_TRIO"/>
    <property type="match status" value="1"/>
</dbReference>
<dbReference type="InterPro" id="IPR052578">
    <property type="entry name" value="PI_Transfer_CRAL-TRIO"/>
</dbReference>
<dbReference type="InterPro" id="IPR036865">
    <property type="entry name" value="CRAL-TRIO_dom_sf"/>
</dbReference>
<keyword evidence="3" id="KW-1185">Reference proteome</keyword>
<name>A0A8J8NKU8_HALGN</name>
<dbReference type="InterPro" id="IPR011074">
    <property type="entry name" value="CRAL/TRIO_N_dom"/>
</dbReference>
<dbReference type="PANTHER" id="PTHR45824:SF29">
    <property type="entry name" value="GH16843P"/>
    <property type="match status" value="1"/>
</dbReference>
<dbReference type="Pfam" id="PF00650">
    <property type="entry name" value="CRAL_TRIO"/>
    <property type="match status" value="1"/>
</dbReference>
<organism evidence="2 3">
    <name type="scientific">Halteria grandinella</name>
    <dbReference type="NCBI Taxonomy" id="5974"/>
    <lineage>
        <taxon>Eukaryota</taxon>
        <taxon>Sar</taxon>
        <taxon>Alveolata</taxon>
        <taxon>Ciliophora</taxon>
        <taxon>Intramacronucleata</taxon>
        <taxon>Spirotrichea</taxon>
        <taxon>Stichotrichia</taxon>
        <taxon>Sporadotrichida</taxon>
        <taxon>Halteriidae</taxon>
        <taxon>Halteria</taxon>
    </lineage>
</organism>
<dbReference type="SMART" id="SM01100">
    <property type="entry name" value="CRAL_TRIO_N"/>
    <property type="match status" value="1"/>
</dbReference>
<comment type="caution">
    <text evidence="2">The sequence shown here is derived from an EMBL/GenBank/DDBJ whole genome shotgun (WGS) entry which is preliminary data.</text>
</comment>
<dbReference type="EMBL" id="RRYP01013221">
    <property type="protein sequence ID" value="TNV76633.1"/>
    <property type="molecule type" value="Genomic_DNA"/>
</dbReference>
<dbReference type="Pfam" id="PF03765">
    <property type="entry name" value="CRAL_TRIO_N"/>
    <property type="match status" value="1"/>
</dbReference>
<sequence>MKSILELKISKDRYFEVFQEMKLECQQHALKILVQDDIPSDRDAVLWKFLWARDFDVPKAIEMYKKSLAWRLDFKPDEITAESIKPILMSERVIVTGQDKEGRACLVITSRHHTPGEFTIEEMTRYGIFHLEKAIKEGEARGQSKFCAIVNRHGMTMANQDRAFMQHFVQVLQNNYPERLGVLYIVEINWIFRMFFTFIKVFLSQATIDKIKLLDGPEALREFVEEDQITQDLKGKSLFKYDPVAQYGFQQDKDPQTE</sequence>
<dbReference type="SUPFAM" id="SSF52087">
    <property type="entry name" value="CRAL/TRIO domain"/>
    <property type="match status" value="1"/>
</dbReference>
<dbReference type="InterPro" id="IPR001251">
    <property type="entry name" value="CRAL-TRIO_dom"/>
</dbReference>
<protein>
    <recommendedName>
        <fullName evidence="1">CRAL-TRIO domain-containing protein</fullName>
    </recommendedName>
</protein>
<dbReference type="AlphaFoldDB" id="A0A8J8NKU8"/>
<evidence type="ECO:0000259" key="1">
    <source>
        <dbReference type="PROSITE" id="PS50191"/>
    </source>
</evidence>
<dbReference type="InterPro" id="IPR036273">
    <property type="entry name" value="CRAL/TRIO_N_dom_sf"/>
</dbReference>